<evidence type="ECO:0000313" key="4">
    <source>
        <dbReference type="Proteomes" id="UP001595955"/>
    </source>
</evidence>
<comment type="caution">
    <text evidence="3">The sequence shown here is derived from an EMBL/GenBank/DDBJ whole genome shotgun (WGS) entry which is preliminary data.</text>
</comment>
<feature type="compositionally biased region" description="Basic and acidic residues" evidence="1">
    <location>
        <begin position="1"/>
        <end position="15"/>
    </location>
</feature>
<name>A0ABV9DC23_9MICO</name>
<organism evidence="3 4">
    <name type="scientific">Georgenia faecalis</name>
    <dbReference type="NCBI Taxonomy" id="2483799"/>
    <lineage>
        <taxon>Bacteria</taxon>
        <taxon>Bacillati</taxon>
        <taxon>Actinomycetota</taxon>
        <taxon>Actinomycetes</taxon>
        <taxon>Micrococcales</taxon>
        <taxon>Bogoriellaceae</taxon>
        <taxon>Georgenia</taxon>
    </lineage>
</organism>
<evidence type="ECO:0000256" key="2">
    <source>
        <dbReference type="SAM" id="Phobius"/>
    </source>
</evidence>
<dbReference type="Proteomes" id="UP001595955">
    <property type="component" value="Unassembled WGS sequence"/>
</dbReference>
<protein>
    <recommendedName>
        <fullName evidence="5">DUF4190 domain-containing protein</fullName>
    </recommendedName>
</protein>
<feature type="transmembrane region" description="Helical" evidence="2">
    <location>
        <begin position="73"/>
        <end position="90"/>
    </location>
</feature>
<evidence type="ECO:0000313" key="3">
    <source>
        <dbReference type="EMBL" id="MFC4555349.1"/>
    </source>
</evidence>
<dbReference type="EMBL" id="JBHSGF010000005">
    <property type="protein sequence ID" value="MFC4555349.1"/>
    <property type="molecule type" value="Genomic_DNA"/>
</dbReference>
<gene>
    <name evidence="3" type="ORF">ACFO3F_08820</name>
</gene>
<proteinExistence type="predicted"/>
<keyword evidence="2" id="KW-0472">Membrane</keyword>
<accession>A0ABV9DC23</accession>
<feature type="transmembrane region" description="Helical" evidence="2">
    <location>
        <begin position="102"/>
        <end position="127"/>
    </location>
</feature>
<feature type="region of interest" description="Disordered" evidence="1">
    <location>
        <begin position="1"/>
        <end position="41"/>
    </location>
</feature>
<feature type="transmembrane region" description="Helical" evidence="2">
    <location>
        <begin position="46"/>
        <end position="67"/>
    </location>
</feature>
<evidence type="ECO:0000256" key="1">
    <source>
        <dbReference type="SAM" id="MobiDB-lite"/>
    </source>
</evidence>
<dbReference type="RefSeq" id="WP_164471370.1">
    <property type="nucleotide sequence ID" value="NZ_CP033325.1"/>
</dbReference>
<sequence>MRDRRASRPSRDRSYGSEQARAGQEAGMAAHYGDGSATSPTEKNRLGTAALVAGIVAMFALIFPVVIALPLGILGTAGAVVLGVMALRAIAAGRANNRAAAIIALVLGVVGVLMYALAVIGLVALGASGG</sequence>
<reference evidence="4" key="1">
    <citation type="journal article" date="2019" name="Int. J. Syst. Evol. Microbiol.">
        <title>The Global Catalogue of Microorganisms (GCM) 10K type strain sequencing project: providing services to taxonomists for standard genome sequencing and annotation.</title>
        <authorList>
            <consortium name="The Broad Institute Genomics Platform"/>
            <consortium name="The Broad Institute Genome Sequencing Center for Infectious Disease"/>
            <person name="Wu L."/>
            <person name="Ma J."/>
        </authorList>
    </citation>
    <scope>NUCLEOTIDE SEQUENCE [LARGE SCALE GENOMIC DNA]</scope>
    <source>
        <strain evidence="4">JCM 3369</strain>
    </source>
</reference>
<keyword evidence="2" id="KW-0812">Transmembrane</keyword>
<keyword evidence="4" id="KW-1185">Reference proteome</keyword>
<keyword evidence="2" id="KW-1133">Transmembrane helix</keyword>
<evidence type="ECO:0008006" key="5">
    <source>
        <dbReference type="Google" id="ProtNLM"/>
    </source>
</evidence>